<dbReference type="RefSeq" id="WP_274354088.1">
    <property type="nucleotide sequence ID" value="NZ_JAQZSM010000033.1"/>
</dbReference>
<gene>
    <name evidence="1" type="ORF">PUT78_20355</name>
</gene>
<reference evidence="1" key="1">
    <citation type="submission" date="2023-02" db="EMBL/GenBank/DDBJ databases">
        <title>Description of Roseinatronobacter alkalisoli sp. nov., an alkaliphilic bacerium isolated from soda soil.</title>
        <authorList>
            <person name="Wei W."/>
        </authorList>
    </citation>
    <scope>NUCLEOTIDE SEQUENCE</scope>
    <source>
        <strain evidence="1">HJB301</strain>
    </source>
</reference>
<dbReference type="Proteomes" id="UP001431784">
    <property type="component" value="Unassembled WGS sequence"/>
</dbReference>
<comment type="caution">
    <text evidence="1">The sequence shown here is derived from an EMBL/GenBank/DDBJ whole genome shotgun (WGS) entry which is preliminary data.</text>
</comment>
<sequence length="154" mass="17206">MIAQAGLTAASCQDPRDIFVVEKVWHWRQLPARKIRDGLVTAGRATPSCDQETQECASGGHRYPCMGNAVHARASQHKLPDCMGAISLRRVAKDEEHVNKDVLIGVEGAVQHPAIPEHPIPELAEDRPPITRGRRLRQWVDNTQFFKEENKQGT</sequence>
<organism evidence="1 2">
    <name type="scientific">Roseinatronobacter alkalisoli</name>
    <dbReference type="NCBI Taxonomy" id="3028235"/>
    <lineage>
        <taxon>Bacteria</taxon>
        <taxon>Pseudomonadati</taxon>
        <taxon>Pseudomonadota</taxon>
        <taxon>Alphaproteobacteria</taxon>
        <taxon>Rhodobacterales</taxon>
        <taxon>Paracoccaceae</taxon>
        <taxon>Roseinatronobacter</taxon>
    </lineage>
</organism>
<protein>
    <submittedName>
        <fullName evidence="1">Uncharacterized protein</fullName>
    </submittedName>
</protein>
<dbReference type="EMBL" id="JAQZSM010000033">
    <property type="protein sequence ID" value="MDD7973421.1"/>
    <property type="molecule type" value="Genomic_DNA"/>
</dbReference>
<evidence type="ECO:0000313" key="2">
    <source>
        <dbReference type="Proteomes" id="UP001431784"/>
    </source>
</evidence>
<accession>A0ABT5TE75</accession>
<evidence type="ECO:0000313" key="1">
    <source>
        <dbReference type="EMBL" id="MDD7973421.1"/>
    </source>
</evidence>
<keyword evidence="2" id="KW-1185">Reference proteome</keyword>
<name>A0ABT5TE75_9RHOB</name>
<proteinExistence type="predicted"/>